<gene>
    <name evidence="5" type="ORF">H4281_25755</name>
</gene>
<comment type="caution">
    <text evidence="5">The sequence shown here is derived from an EMBL/GenBank/DDBJ whole genome shotgun (WGS) entry which is preliminary data.</text>
</comment>
<keyword evidence="3" id="KW-0443">Lipid metabolism</keyword>
<dbReference type="EMBL" id="JACGZW010000009">
    <property type="protein sequence ID" value="MBB1156572.1"/>
    <property type="molecule type" value="Genomic_DNA"/>
</dbReference>
<proteinExistence type="predicted"/>
<evidence type="ECO:0000256" key="3">
    <source>
        <dbReference type="ARBA" id="ARBA00023098"/>
    </source>
</evidence>
<reference evidence="5 6" key="1">
    <citation type="submission" date="2020-08" db="EMBL/GenBank/DDBJ databases">
        <title>Amycolatopsis sp. nov. DR6-1 isolated from Dendrobium heterocarpum.</title>
        <authorList>
            <person name="Tedsree N."/>
            <person name="Kuncharoen N."/>
            <person name="Likhitwitayawuid K."/>
            <person name="Tanasupawat S."/>
        </authorList>
    </citation>
    <scope>NUCLEOTIDE SEQUENCE [LARGE SCALE GENOMIC DNA]</scope>
    <source>
        <strain evidence="5 6">DR6-1</strain>
    </source>
</reference>
<dbReference type="Proteomes" id="UP000526734">
    <property type="component" value="Unassembled WGS sequence"/>
</dbReference>
<dbReference type="Gene3D" id="3.40.50.1820">
    <property type="entry name" value="alpha/beta hydrolase"/>
    <property type="match status" value="1"/>
</dbReference>
<feature type="chain" id="PRO_5030998714" evidence="4">
    <location>
        <begin position="24"/>
        <end position="364"/>
    </location>
</feature>
<organism evidence="5 6">
    <name type="scientific">Amycolatopsis dendrobii</name>
    <dbReference type="NCBI Taxonomy" id="2760662"/>
    <lineage>
        <taxon>Bacteria</taxon>
        <taxon>Bacillati</taxon>
        <taxon>Actinomycetota</taxon>
        <taxon>Actinomycetes</taxon>
        <taxon>Pseudonocardiales</taxon>
        <taxon>Pseudonocardiaceae</taxon>
        <taxon>Amycolatopsis</taxon>
    </lineage>
</organism>
<evidence type="ECO:0000313" key="5">
    <source>
        <dbReference type="EMBL" id="MBB1156572.1"/>
    </source>
</evidence>
<evidence type="ECO:0000313" key="6">
    <source>
        <dbReference type="Proteomes" id="UP000526734"/>
    </source>
</evidence>
<dbReference type="PANTHER" id="PTHR10272">
    <property type="entry name" value="PLATELET-ACTIVATING FACTOR ACETYLHYDROLASE"/>
    <property type="match status" value="1"/>
</dbReference>
<keyword evidence="1 5" id="KW-0378">Hydrolase</keyword>
<name>A0A7W3W1G3_9PSEU</name>
<protein>
    <submittedName>
        <fullName evidence="5">Alpha/beta hydrolase</fullName>
    </submittedName>
</protein>
<dbReference type="AlphaFoldDB" id="A0A7W3W1G3"/>
<dbReference type="RefSeq" id="WP_182893516.1">
    <property type="nucleotide sequence ID" value="NZ_JACGZW010000009.1"/>
</dbReference>
<dbReference type="InterPro" id="IPR029058">
    <property type="entry name" value="AB_hydrolase_fold"/>
</dbReference>
<keyword evidence="2" id="KW-0442">Lipid degradation</keyword>
<accession>A0A7W3W1G3</accession>
<dbReference type="GO" id="GO:0003847">
    <property type="term" value="F:1-alkyl-2-acetylglycerophosphocholine esterase activity"/>
    <property type="evidence" value="ECO:0007669"/>
    <property type="project" value="TreeGrafter"/>
</dbReference>
<dbReference type="GO" id="GO:0016042">
    <property type="term" value="P:lipid catabolic process"/>
    <property type="evidence" value="ECO:0007669"/>
    <property type="project" value="UniProtKB-KW"/>
</dbReference>
<dbReference type="Pfam" id="PF03403">
    <property type="entry name" value="PAF-AH_p_II"/>
    <property type="match status" value="1"/>
</dbReference>
<dbReference type="PANTHER" id="PTHR10272:SF0">
    <property type="entry name" value="PLATELET-ACTIVATING FACTOR ACETYLHYDROLASE"/>
    <property type="match status" value="1"/>
</dbReference>
<dbReference type="SUPFAM" id="SSF53474">
    <property type="entry name" value="alpha/beta-Hydrolases"/>
    <property type="match status" value="1"/>
</dbReference>
<evidence type="ECO:0000256" key="2">
    <source>
        <dbReference type="ARBA" id="ARBA00022963"/>
    </source>
</evidence>
<feature type="signal peptide" evidence="4">
    <location>
        <begin position="1"/>
        <end position="23"/>
    </location>
</feature>
<keyword evidence="6" id="KW-1185">Reference proteome</keyword>
<sequence>MRLRVIAVIAAMLVVVGAGTAQAAPRLALPAPGGASPVGTKTFHFTDTSRADPWVPSQRREMMVTLWYPAQYPGWRATQYLTQRESELMVRELGDKSVPEDVLTKVRTHSTVDALPQFRRMPLVVLSPGFTLPRATLSSLAEELASRGYVVAGIGHNYESTAITFPDGHTTECVACQIQDWKKLVQTRAADVSFVLEQLIGRRPVWGGGRLIDARRIAMIGHSIGGASTAPAMLADRRIRAGAMLDGMYYLPVTGLDRPFLQFGAPVHEPGGTVDPSWDSAWREMTGWKRWITVNDGEHSMFTDELLLVQQAGVPIPGLKIDPLRAIRVSEAYLTAFLDQHLRGVHQRLLDGPSPRYPEVRFWG</sequence>
<evidence type="ECO:0000256" key="4">
    <source>
        <dbReference type="SAM" id="SignalP"/>
    </source>
</evidence>
<keyword evidence="4" id="KW-0732">Signal</keyword>
<evidence type="ECO:0000256" key="1">
    <source>
        <dbReference type="ARBA" id="ARBA00022801"/>
    </source>
</evidence>